<evidence type="ECO:0000313" key="2">
    <source>
        <dbReference type="EMBL" id="SDD28853.1"/>
    </source>
</evidence>
<dbReference type="Gene3D" id="3.10.450.50">
    <property type="match status" value="1"/>
</dbReference>
<dbReference type="NCBIfam" id="TIGR02246">
    <property type="entry name" value="SgcJ/EcaC family oxidoreductase"/>
    <property type="match status" value="1"/>
</dbReference>
<dbReference type="InterPro" id="IPR032710">
    <property type="entry name" value="NTF2-like_dom_sf"/>
</dbReference>
<name>A0A1G6TIF2_9PSEU</name>
<dbReference type="EMBL" id="FMZE01000007">
    <property type="protein sequence ID" value="SDD28853.1"/>
    <property type="molecule type" value="Genomic_DNA"/>
</dbReference>
<dbReference type="STRING" id="530584.SAMN05421630_107140"/>
<evidence type="ECO:0000259" key="1">
    <source>
        <dbReference type="Pfam" id="PF13474"/>
    </source>
</evidence>
<dbReference type="InterPro" id="IPR011944">
    <property type="entry name" value="Steroid_delta5-4_isomerase"/>
</dbReference>
<feature type="domain" description="SnoaL-like" evidence="1">
    <location>
        <begin position="32"/>
        <end position="151"/>
    </location>
</feature>
<sequence>MKWGIMVQSMEAVRDEDLAAIRELVVAAQREQNELEPFLALHTDDAAIVNLAGRRVLGKQAIRDAMGAALASPLAKVFTRAEIVDVRLVSADVALVSCRKYVSDERDVEDIEATGEGPEVAGAGKAGAMPTRASLTYVVVKTGDGWRIASAQTTPLLTG</sequence>
<gene>
    <name evidence="2" type="ORF">SAMN05421630_107140</name>
</gene>
<protein>
    <recommendedName>
        <fullName evidence="1">SnoaL-like domain-containing protein</fullName>
    </recommendedName>
</protein>
<keyword evidence="3" id="KW-1185">Reference proteome</keyword>
<dbReference type="AlphaFoldDB" id="A0A1G6TIF2"/>
<evidence type="ECO:0000313" key="3">
    <source>
        <dbReference type="Proteomes" id="UP000199494"/>
    </source>
</evidence>
<organism evidence="2 3">
    <name type="scientific">Prauserella marina</name>
    <dbReference type="NCBI Taxonomy" id="530584"/>
    <lineage>
        <taxon>Bacteria</taxon>
        <taxon>Bacillati</taxon>
        <taxon>Actinomycetota</taxon>
        <taxon>Actinomycetes</taxon>
        <taxon>Pseudonocardiales</taxon>
        <taxon>Pseudonocardiaceae</taxon>
        <taxon>Prauserella</taxon>
    </lineage>
</organism>
<reference evidence="2 3" key="1">
    <citation type="submission" date="2016-10" db="EMBL/GenBank/DDBJ databases">
        <authorList>
            <person name="de Groot N.N."/>
        </authorList>
    </citation>
    <scope>NUCLEOTIDE SEQUENCE [LARGE SCALE GENOMIC DNA]</scope>
    <source>
        <strain evidence="2 3">CGMCC 4.5506</strain>
    </source>
</reference>
<dbReference type="SUPFAM" id="SSF54427">
    <property type="entry name" value="NTF2-like"/>
    <property type="match status" value="1"/>
</dbReference>
<accession>A0A1G6TIF2</accession>
<dbReference type="InterPro" id="IPR037401">
    <property type="entry name" value="SnoaL-like"/>
</dbReference>
<proteinExistence type="predicted"/>
<dbReference type="Proteomes" id="UP000199494">
    <property type="component" value="Unassembled WGS sequence"/>
</dbReference>
<dbReference type="Pfam" id="PF13474">
    <property type="entry name" value="SnoaL_3"/>
    <property type="match status" value="1"/>
</dbReference>